<evidence type="ECO:0000256" key="2">
    <source>
        <dbReference type="ARBA" id="ARBA00022631"/>
    </source>
</evidence>
<dbReference type="InterPro" id="IPR011051">
    <property type="entry name" value="RmlC_Cupin_sf"/>
</dbReference>
<gene>
    <name evidence="5" type="ORF">AKJ29_18200</name>
</gene>
<dbReference type="OrthoDB" id="9804602at2"/>
<organism evidence="5 6">
    <name type="scientific">Aliiroseovarius crassostreae</name>
    <dbReference type="NCBI Taxonomy" id="154981"/>
    <lineage>
        <taxon>Bacteria</taxon>
        <taxon>Pseudomonadati</taxon>
        <taxon>Pseudomonadota</taxon>
        <taxon>Alphaproteobacteria</taxon>
        <taxon>Rhodobacterales</taxon>
        <taxon>Paracoccaceae</taxon>
        <taxon>Aliiroseovarius</taxon>
    </lineage>
</organism>
<name>A0A0P7KKS4_9RHOB</name>
<protein>
    <submittedName>
        <fullName evidence="5">Ureidoglycolate hydrolase</fullName>
    </submittedName>
</protein>
<evidence type="ECO:0000256" key="4">
    <source>
        <dbReference type="ARBA" id="ARBA00047684"/>
    </source>
</evidence>
<keyword evidence="3" id="KW-0456">Lyase</keyword>
<dbReference type="Pfam" id="PF04115">
    <property type="entry name" value="Ureidogly_lyase"/>
    <property type="match status" value="1"/>
</dbReference>
<comment type="subunit">
    <text evidence="1">Homodimer.</text>
</comment>
<dbReference type="AlphaFoldDB" id="A0A0P7KKS4"/>
<dbReference type="GO" id="GO:0006144">
    <property type="term" value="P:purine nucleobase metabolic process"/>
    <property type="evidence" value="ECO:0007669"/>
    <property type="project" value="UniProtKB-KW"/>
</dbReference>
<keyword evidence="2" id="KW-0659">Purine metabolism</keyword>
<evidence type="ECO:0000313" key="5">
    <source>
        <dbReference type="EMBL" id="KPN64534.1"/>
    </source>
</evidence>
<dbReference type="Gene3D" id="2.60.120.480">
    <property type="entry name" value="Ureidoglycolate hydrolase"/>
    <property type="match status" value="1"/>
</dbReference>
<dbReference type="GO" id="GO:0004848">
    <property type="term" value="F:ureidoglycolate hydrolase activity"/>
    <property type="evidence" value="ECO:0007669"/>
    <property type="project" value="InterPro"/>
</dbReference>
<dbReference type="GO" id="GO:0000256">
    <property type="term" value="P:allantoin catabolic process"/>
    <property type="evidence" value="ECO:0007669"/>
    <property type="project" value="InterPro"/>
</dbReference>
<dbReference type="InterPro" id="IPR007247">
    <property type="entry name" value="Ureidogly_lyase"/>
</dbReference>
<evidence type="ECO:0000256" key="3">
    <source>
        <dbReference type="ARBA" id="ARBA00023239"/>
    </source>
</evidence>
<dbReference type="PANTHER" id="PTHR21221">
    <property type="entry name" value="UREIDOGLYCOLATE HYDROLASE"/>
    <property type="match status" value="1"/>
</dbReference>
<dbReference type="InterPro" id="IPR047233">
    <property type="entry name" value="UAH_cupin"/>
</dbReference>
<sequence length="173" mass="18809">MSPREVIAQPLTADQFSPFGDVIERGAAPRPINAGMCDRHHDLAQLDFGTGRAGISLFDGQARRFPYRLDLVERHPEGSQAFIPLNGVPLLITVCPDEGGRPGTPRAFMMAPEQAINLHRGTWHGVLAPIDAQGLYAVVDHIGPALNLEEHLFKIPWIILPPAQSVAKKGSGR</sequence>
<dbReference type="CDD" id="cd20298">
    <property type="entry name" value="cupin_UAH"/>
    <property type="match status" value="1"/>
</dbReference>
<accession>A0A0P7KKS4</accession>
<dbReference type="STRING" id="154981.AKJ29_18200"/>
<keyword evidence="6" id="KW-1185">Reference proteome</keyword>
<evidence type="ECO:0000256" key="1">
    <source>
        <dbReference type="ARBA" id="ARBA00011738"/>
    </source>
</evidence>
<dbReference type="GO" id="GO:0050385">
    <property type="term" value="F:ureidoglycolate lyase activity"/>
    <property type="evidence" value="ECO:0007669"/>
    <property type="project" value="UniProtKB-EC"/>
</dbReference>
<dbReference type="InterPro" id="IPR024060">
    <property type="entry name" value="Ureidoglycolate_lyase_dom_sf"/>
</dbReference>
<reference evidence="5" key="1">
    <citation type="submission" date="2015-09" db="EMBL/GenBank/DDBJ databases">
        <title>Draft genome sequence of Aliiroseovarius crassostreae CV919-312TSm, the causative agent of Roseovarius Oyster Disease (formerly Juvenile Oyster Disease).</title>
        <authorList>
            <person name="Kessner L."/>
            <person name="Spinard E."/>
            <person name="Nelson D."/>
        </authorList>
    </citation>
    <scope>NUCLEOTIDE SEQUENCE [LARGE SCALE GENOMIC DNA]</scope>
    <source>
        <strain evidence="5">CV919-312</strain>
    </source>
</reference>
<proteinExistence type="predicted"/>
<comment type="catalytic activity">
    <reaction evidence="4">
        <text>(S)-ureidoglycolate = urea + glyoxylate</text>
        <dbReference type="Rhea" id="RHEA:11304"/>
        <dbReference type="ChEBI" id="CHEBI:16199"/>
        <dbReference type="ChEBI" id="CHEBI:36655"/>
        <dbReference type="ChEBI" id="CHEBI:57296"/>
        <dbReference type="EC" id="4.3.2.3"/>
    </reaction>
</comment>
<comment type="caution">
    <text evidence="5">The sequence shown here is derived from an EMBL/GenBank/DDBJ whole genome shotgun (WGS) entry which is preliminary data.</text>
</comment>
<dbReference type="Proteomes" id="UP000050471">
    <property type="component" value="Unassembled WGS sequence"/>
</dbReference>
<dbReference type="EMBL" id="LKBA01000004">
    <property type="protein sequence ID" value="KPN64534.1"/>
    <property type="molecule type" value="Genomic_DNA"/>
</dbReference>
<dbReference type="PANTHER" id="PTHR21221:SF1">
    <property type="entry name" value="UREIDOGLYCOLATE LYASE"/>
    <property type="match status" value="1"/>
</dbReference>
<evidence type="ECO:0000313" key="6">
    <source>
        <dbReference type="Proteomes" id="UP000050471"/>
    </source>
</evidence>
<keyword evidence="5" id="KW-0378">Hydrolase</keyword>
<dbReference type="SUPFAM" id="SSF51182">
    <property type="entry name" value="RmlC-like cupins"/>
    <property type="match status" value="1"/>
</dbReference>
<dbReference type="RefSeq" id="WP_055188875.1">
    <property type="nucleotide sequence ID" value="NZ_FPBS01000001.1"/>
</dbReference>